<feature type="transmembrane region" description="Helical" evidence="5">
    <location>
        <begin position="59"/>
        <end position="80"/>
    </location>
</feature>
<evidence type="ECO:0000256" key="3">
    <source>
        <dbReference type="ARBA" id="ARBA00022989"/>
    </source>
</evidence>
<keyword evidence="2 5" id="KW-0812">Transmembrane</keyword>
<comment type="subcellular location">
    <subcellularLocation>
        <location evidence="1">Membrane</location>
        <topology evidence="1">Multi-pass membrane protein</topology>
    </subcellularLocation>
</comment>
<proteinExistence type="predicted"/>
<feature type="transmembrane region" description="Helical" evidence="5">
    <location>
        <begin position="423"/>
        <end position="446"/>
    </location>
</feature>
<feature type="domain" description="O-antigen ligase-related" evidence="6">
    <location>
        <begin position="199"/>
        <end position="332"/>
    </location>
</feature>
<feature type="transmembrane region" description="Helical" evidence="5">
    <location>
        <begin position="158"/>
        <end position="174"/>
    </location>
</feature>
<protein>
    <submittedName>
        <fullName evidence="7">O-antigen ligase-like protein</fullName>
    </submittedName>
</protein>
<keyword evidence="4 5" id="KW-0472">Membrane</keyword>
<dbReference type="PANTHER" id="PTHR37422">
    <property type="entry name" value="TEICHURONIC ACID BIOSYNTHESIS PROTEIN TUAE"/>
    <property type="match status" value="1"/>
</dbReference>
<reference evidence="7 8" key="1">
    <citation type="journal article" date="2010" name="Stand. Genomic Sci.">
        <title>Complete genome sequence of Marinobacter adhaerens type strain (HP15), a diatom-interacting marine microorganism.</title>
        <authorList>
            <person name="Gardes A."/>
            <person name="Kaeppel E."/>
            <person name="Shehzad A."/>
            <person name="Seebah S."/>
            <person name="Teeling H."/>
            <person name="Yarza P."/>
            <person name="Glockner F.O."/>
            <person name="Grossart H.P."/>
            <person name="Ullrich M.S."/>
        </authorList>
    </citation>
    <scope>NUCLEOTIDE SEQUENCE [LARGE SCALE GENOMIC DNA]</scope>
    <source>
        <strain evidence="8">DSM 23420 / HP15</strain>
    </source>
</reference>
<sequence length="484" mass="54535">MLFVTLSVVCFSVALFAALFPVNVDYYSLQRFVFCAVIWLAAWIPLIEKRRRGESDRKYSMLLWFAPLLVSFLSGELYGATYRVEPLMFFFFFFATIVFGSRLAQSDCFELTVARFLSVAALSSFVYALVALMNYSFALLEGLENFDFALAWGVPNKRYWSHLATWVIPLLAAAQKKSSLASFTSIKVLIFISGGAWWWILFSTSARGAAIGLIVGALVGVFIFRKSSLEWGRCFALQLLTGLASWVLLTLFIPDLLYGSSSSLGLKSGTSGRIPLWDEAWQMSLLRFPVGLGPQSWLTHPPITDAYANGKQFGHPHNMYLLWAAEYGWILICTMVLAALGAARKLRARRLEYLVAKRDATLINGIVVSTVAACVHASVSAVFMAPASLLIGFLVLTTLFAWLQIPDARNSRIPQQYRWEQRFLRTVAMLSILLGVLWFGEIYRYYQGNLVDRSVYKGQGMMLYTPRFWSHGDYPRQFKKSSGL</sequence>
<name>E4PH68_MARAH</name>
<evidence type="ECO:0000256" key="2">
    <source>
        <dbReference type="ARBA" id="ARBA00022692"/>
    </source>
</evidence>
<keyword evidence="7" id="KW-0436">Ligase</keyword>
<dbReference type="HOGENOM" id="CLU_534005_0_0_6"/>
<feature type="transmembrane region" description="Helical" evidence="5">
    <location>
        <begin position="116"/>
        <end position="138"/>
    </location>
</feature>
<evidence type="ECO:0000256" key="5">
    <source>
        <dbReference type="SAM" id="Phobius"/>
    </source>
</evidence>
<feature type="transmembrane region" description="Helical" evidence="5">
    <location>
        <begin position="86"/>
        <end position="104"/>
    </location>
</feature>
<reference evidence="8" key="2">
    <citation type="submission" date="2010-02" db="EMBL/GenBank/DDBJ databases">
        <title>Complete genome sequence of Marinobacter adhaerens type strain (HP15).</title>
        <authorList>
            <person name="Gaerdes A.A.M."/>
            <person name="Kaeppel E."/>
            <person name="Shezad A."/>
            <person name="Seebah S."/>
            <person name="Teeling H."/>
            <person name="Yarza P."/>
            <person name="Gloeckner F.O."/>
            <person name="Ullrich M.S."/>
        </authorList>
    </citation>
    <scope>NUCLEOTIDE SEQUENCE [LARGE SCALE GENOMIC DNA]</scope>
    <source>
        <strain evidence="8">DSM 23420 / HP15</strain>
    </source>
</reference>
<dbReference type="InterPro" id="IPR051533">
    <property type="entry name" value="WaaL-like"/>
</dbReference>
<evidence type="ECO:0000313" key="7">
    <source>
        <dbReference type="EMBL" id="ADP98171.1"/>
    </source>
</evidence>
<evidence type="ECO:0000313" key="8">
    <source>
        <dbReference type="Proteomes" id="UP000007077"/>
    </source>
</evidence>
<feature type="transmembrane region" description="Helical" evidence="5">
    <location>
        <begin position="320"/>
        <end position="340"/>
    </location>
</feature>
<keyword evidence="3 5" id="KW-1133">Transmembrane helix</keyword>
<accession>E4PH68</accession>
<dbReference type="EMBL" id="CP001978">
    <property type="protein sequence ID" value="ADP98171.1"/>
    <property type="molecule type" value="Genomic_DNA"/>
</dbReference>
<dbReference type="GO" id="GO:0016020">
    <property type="term" value="C:membrane"/>
    <property type="evidence" value="ECO:0007669"/>
    <property type="project" value="UniProtKB-SubCell"/>
</dbReference>
<dbReference type="Pfam" id="PF04932">
    <property type="entry name" value="Wzy_C"/>
    <property type="match status" value="1"/>
</dbReference>
<evidence type="ECO:0000256" key="4">
    <source>
        <dbReference type="ARBA" id="ARBA00023136"/>
    </source>
</evidence>
<feature type="transmembrane region" description="Helical" evidence="5">
    <location>
        <begin position="385"/>
        <end position="403"/>
    </location>
</feature>
<dbReference type="Proteomes" id="UP000007077">
    <property type="component" value="Chromosome"/>
</dbReference>
<dbReference type="GO" id="GO:0016874">
    <property type="term" value="F:ligase activity"/>
    <property type="evidence" value="ECO:0007669"/>
    <property type="project" value="UniProtKB-KW"/>
</dbReference>
<dbReference type="KEGG" id="mad:HP15_2407"/>
<dbReference type="InterPro" id="IPR007016">
    <property type="entry name" value="O-antigen_ligase-rel_domated"/>
</dbReference>
<organism evidence="7 8">
    <name type="scientific">Marinobacter adhaerens (strain DSM 23420 / HP15)</name>
    <dbReference type="NCBI Taxonomy" id="225937"/>
    <lineage>
        <taxon>Bacteria</taxon>
        <taxon>Pseudomonadati</taxon>
        <taxon>Pseudomonadota</taxon>
        <taxon>Gammaproteobacteria</taxon>
        <taxon>Pseudomonadales</taxon>
        <taxon>Marinobacteraceae</taxon>
        <taxon>Marinobacter</taxon>
    </lineage>
</organism>
<feature type="transmembrane region" description="Helical" evidence="5">
    <location>
        <begin position="181"/>
        <end position="200"/>
    </location>
</feature>
<dbReference type="eggNOG" id="COG3307">
    <property type="taxonomic scope" value="Bacteria"/>
</dbReference>
<dbReference type="PANTHER" id="PTHR37422:SF13">
    <property type="entry name" value="LIPOPOLYSACCHARIDE BIOSYNTHESIS PROTEIN PA4999-RELATED"/>
    <property type="match status" value="1"/>
</dbReference>
<feature type="transmembrane region" description="Helical" evidence="5">
    <location>
        <begin position="27"/>
        <end position="47"/>
    </location>
</feature>
<feature type="transmembrane region" description="Helical" evidence="5">
    <location>
        <begin position="361"/>
        <end position="379"/>
    </location>
</feature>
<dbReference type="AlphaFoldDB" id="E4PH68"/>
<evidence type="ECO:0000259" key="6">
    <source>
        <dbReference type="Pfam" id="PF04932"/>
    </source>
</evidence>
<evidence type="ECO:0000256" key="1">
    <source>
        <dbReference type="ARBA" id="ARBA00004141"/>
    </source>
</evidence>
<feature type="transmembrane region" description="Helical" evidence="5">
    <location>
        <begin position="236"/>
        <end position="258"/>
    </location>
</feature>
<gene>
    <name evidence="7" type="ordered locus">HP15_2407</name>
</gene>
<feature type="transmembrane region" description="Helical" evidence="5">
    <location>
        <begin position="206"/>
        <end position="224"/>
    </location>
</feature>
<dbReference type="PATRIC" id="fig|225937.3.peg.2428"/>